<feature type="compositionally biased region" description="Acidic residues" evidence="1">
    <location>
        <begin position="397"/>
        <end position="407"/>
    </location>
</feature>
<reference evidence="2" key="1">
    <citation type="submission" date="2021-02" db="EMBL/GenBank/DDBJ databases">
        <title>First Annotated Genome of the Yellow-green Alga Tribonema minus.</title>
        <authorList>
            <person name="Mahan K.M."/>
        </authorList>
    </citation>
    <scope>NUCLEOTIDE SEQUENCE</scope>
    <source>
        <strain evidence="2">UTEX B ZZ1240</strain>
    </source>
</reference>
<evidence type="ECO:0000313" key="3">
    <source>
        <dbReference type="Proteomes" id="UP000664859"/>
    </source>
</evidence>
<dbReference type="Proteomes" id="UP000664859">
    <property type="component" value="Unassembled WGS sequence"/>
</dbReference>
<dbReference type="EMBL" id="JAFCMP010000514">
    <property type="protein sequence ID" value="KAG5178540.1"/>
    <property type="molecule type" value="Genomic_DNA"/>
</dbReference>
<dbReference type="AlphaFoldDB" id="A0A836C9Y5"/>
<keyword evidence="3" id="KW-1185">Reference proteome</keyword>
<evidence type="ECO:0000313" key="2">
    <source>
        <dbReference type="EMBL" id="KAG5178540.1"/>
    </source>
</evidence>
<dbReference type="InterPro" id="IPR036291">
    <property type="entry name" value="NAD(P)-bd_dom_sf"/>
</dbReference>
<dbReference type="OrthoDB" id="192134at2759"/>
<protein>
    <submittedName>
        <fullName evidence="2">Uncharacterized protein</fullName>
    </submittedName>
</protein>
<dbReference type="SUPFAM" id="SSF51735">
    <property type="entry name" value="NAD(P)-binding Rossmann-fold domains"/>
    <property type="match status" value="1"/>
</dbReference>
<name>A0A836C9Y5_9STRA</name>
<feature type="region of interest" description="Disordered" evidence="1">
    <location>
        <begin position="386"/>
        <end position="437"/>
    </location>
</feature>
<gene>
    <name evidence="2" type="ORF">JKP88DRAFT_215700</name>
</gene>
<proteinExistence type="predicted"/>
<organism evidence="2 3">
    <name type="scientific">Tribonema minus</name>
    <dbReference type="NCBI Taxonomy" id="303371"/>
    <lineage>
        <taxon>Eukaryota</taxon>
        <taxon>Sar</taxon>
        <taxon>Stramenopiles</taxon>
        <taxon>Ochrophyta</taxon>
        <taxon>PX clade</taxon>
        <taxon>Xanthophyceae</taxon>
        <taxon>Tribonematales</taxon>
        <taxon>Tribonemataceae</taxon>
        <taxon>Tribonema</taxon>
    </lineage>
</organism>
<sequence>MGVLRLGVGIAAAVGVCYGFVPSGSFQTSFFSQTNVAQPLCKATAAQSQSRLSMMAGQGGKILVSGFLDAKERTDQFVFDVLHAQSSWSKIVAFSPSTAFAKKRLISRTSRYSGLLDILEFDEGDHCDGAVMAEKLQGVDAWLCFGCAADKVAALVDVAKASGIKSLVMLATMSAADAKANGVLEKFESAGMRFTFIRVGEIAEGKESGAITTTELTEDLPMESVLREDAVRVAAEAFRIDAAANKAFALGKGDEAALEFLKTLREQGKDRVEELTSLLEGGVATYVSGKAKPAEEVAQETDEEKAARKAKLAEERKVEFAEIMKKSQERFEREQKERVETEAKKILTREWRSNYWRRNATLTEEEYIADPEKWAKAMARATKIVASETKSGLFGDADVDDDDDGDDETHWREPRDEEEEEETKDPVPVGEGSDSKE</sequence>
<accession>A0A836C9Y5</accession>
<evidence type="ECO:0000256" key="1">
    <source>
        <dbReference type="SAM" id="MobiDB-lite"/>
    </source>
</evidence>
<dbReference type="Gene3D" id="3.40.50.720">
    <property type="entry name" value="NAD(P)-binding Rossmann-like Domain"/>
    <property type="match status" value="1"/>
</dbReference>
<comment type="caution">
    <text evidence="2">The sequence shown here is derived from an EMBL/GenBank/DDBJ whole genome shotgun (WGS) entry which is preliminary data.</text>
</comment>